<dbReference type="Pfam" id="PF00501">
    <property type="entry name" value="AMP-binding"/>
    <property type="match status" value="1"/>
</dbReference>
<evidence type="ECO:0008006" key="10">
    <source>
        <dbReference type="Google" id="ProtNLM"/>
    </source>
</evidence>
<reference evidence="9" key="1">
    <citation type="submission" date="2014-09" db="EMBL/GenBank/DDBJ databases">
        <authorList>
            <person name="Magalhaes I.L.F."/>
            <person name="Oliveira U."/>
            <person name="Santos F.R."/>
            <person name="Vidigal T.H.D.A."/>
            <person name="Brescovit A.D."/>
            <person name="Santos A.J."/>
        </authorList>
    </citation>
    <scope>NUCLEOTIDE SEQUENCE</scope>
</reference>
<evidence type="ECO:0000256" key="2">
    <source>
        <dbReference type="ARBA" id="ARBA00006432"/>
    </source>
</evidence>
<keyword evidence="4" id="KW-0576">Peroxisome</keyword>
<feature type="domain" description="AMP-binding enzyme C-terminal" evidence="8">
    <location>
        <begin position="442"/>
        <end position="515"/>
    </location>
</feature>
<evidence type="ECO:0000256" key="5">
    <source>
        <dbReference type="SAM" id="MobiDB-lite"/>
    </source>
</evidence>
<dbReference type="Gene3D" id="3.40.50.12780">
    <property type="entry name" value="N-terminal domain of ligase-like"/>
    <property type="match status" value="1"/>
</dbReference>
<keyword evidence="3" id="KW-0436">Ligase</keyword>
<evidence type="ECO:0000259" key="8">
    <source>
        <dbReference type="Pfam" id="PF13193"/>
    </source>
</evidence>
<dbReference type="PANTHER" id="PTHR24096">
    <property type="entry name" value="LONG-CHAIN-FATTY-ACID--COA LIGASE"/>
    <property type="match status" value="1"/>
</dbReference>
<dbReference type="GO" id="GO:0005777">
    <property type="term" value="C:peroxisome"/>
    <property type="evidence" value="ECO:0007669"/>
    <property type="project" value="UniProtKB-SubCell"/>
</dbReference>
<evidence type="ECO:0000256" key="3">
    <source>
        <dbReference type="ARBA" id="ARBA00022598"/>
    </source>
</evidence>
<proteinExistence type="inferred from homology"/>
<dbReference type="InterPro" id="IPR045851">
    <property type="entry name" value="AMP-bd_C_sf"/>
</dbReference>
<evidence type="ECO:0000256" key="1">
    <source>
        <dbReference type="ARBA" id="ARBA00004275"/>
    </source>
</evidence>
<accession>A0A0K8T5U2</accession>
<evidence type="ECO:0000256" key="4">
    <source>
        <dbReference type="ARBA" id="ARBA00023140"/>
    </source>
</evidence>
<dbReference type="EMBL" id="GBRD01004919">
    <property type="protein sequence ID" value="JAG60902.1"/>
    <property type="molecule type" value="Transcribed_RNA"/>
</dbReference>
<evidence type="ECO:0000313" key="9">
    <source>
        <dbReference type="EMBL" id="JAG60902.1"/>
    </source>
</evidence>
<dbReference type="InterPro" id="IPR042099">
    <property type="entry name" value="ANL_N_sf"/>
</dbReference>
<comment type="subcellular location">
    <subcellularLocation>
        <location evidence="1">Peroxisome</location>
    </subcellularLocation>
</comment>
<keyword evidence="6" id="KW-1133">Transmembrane helix</keyword>
<keyword evidence="6" id="KW-0812">Transmembrane</keyword>
<dbReference type="AlphaFoldDB" id="A0A0K8T5U2"/>
<dbReference type="Pfam" id="PF13193">
    <property type="entry name" value="AMP-binding_C"/>
    <property type="match status" value="1"/>
</dbReference>
<feature type="domain" description="AMP-dependent synthetase/ligase" evidence="7">
    <location>
        <begin position="36"/>
        <end position="391"/>
    </location>
</feature>
<dbReference type="PROSITE" id="PS00455">
    <property type="entry name" value="AMP_BINDING"/>
    <property type="match status" value="1"/>
</dbReference>
<evidence type="ECO:0000256" key="6">
    <source>
        <dbReference type="SAM" id="Phobius"/>
    </source>
</evidence>
<dbReference type="InterPro" id="IPR000873">
    <property type="entry name" value="AMP-dep_synth/lig_dom"/>
</dbReference>
<dbReference type="PANTHER" id="PTHR24096:SF149">
    <property type="entry name" value="AMP-BINDING DOMAIN-CONTAINING PROTEIN-RELATED"/>
    <property type="match status" value="1"/>
</dbReference>
<protein>
    <recommendedName>
        <fullName evidence="10">Luciferin 4-monooxygenase</fullName>
    </recommendedName>
</protein>
<keyword evidence="6" id="KW-0472">Membrane</keyword>
<dbReference type="GO" id="GO:0016405">
    <property type="term" value="F:CoA-ligase activity"/>
    <property type="evidence" value="ECO:0007669"/>
    <property type="project" value="TreeGrafter"/>
</dbReference>
<comment type="similarity">
    <text evidence="2">Belongs to the ATP-dependent AMP-binding enzyme family.</text>
</comment>
<sequence>MSDQEGNPIEISGPPLTPPEEIVSLGEVILGALRRHQPKSTAQVEVETSRELTYGHLVRESLSVLQGLKGEGVAEGSVVSVVSYNSQEAHVVILACVFLGATVAPIDPALSPEEMATLLDLVKPSVVYTEGGKTMRKVEAAFVYVDFSPLIVVSARHKHPYMTFQALHQPTDPEFKPSVSDPADHVAFILFTSGTSGLPKGVMLNDLYVINGITPLPKRGDMTILLTSPIFWLSGVLLFFSGIASGFRIAFLRGPAKESVIMSTIHNYRPQVWFTAPHTLLAMLSSPSRGQYDLSSLLMVLSGGSALSADSSLRIQKEIFRNRIPVCQGYGMTELGVVAQSMPGLSKPGSVGVLKPGLKCKVVDLEEGTNLGPEREGEICIKGPYMMKGYHNNPEATEACFDDEGYFHTGDIGYFDEDGFIFIVDRIKDLMKYRTYQIAPAELENVLRTHPVVKDVAVFGVPHPLDGDHPMAFVVAKQTVSEQHLLDFVADRVSEKKQLRGVRFVEFIPKTSTGKPKRRALKVQFLAEIQGLNIMRWEKKRRRAAGSEESGQRAPLVRQTTRLIGDAVESPARPRFKSTPSSSLSRQPTLQQQFSKIGEHDDGELLPG</sequence>
<dbReference type="SUPFAM" id="SSF56801">
    <property type="entry name" value="Acetyl-CoA synthetase-like"/>
    <property type="match status" value="1"/>
</dbReference>
<feature type="compositionally biased region" description="Polar residues" evidence="5">
    <location>
        <begin position="578"/>
        <end position="595"/>
    </location>
</feature>
<feature type="transmembrane region" description="Helical" evidence="6">
    <location>
        <begin position="230"/>
        <end position="251"/>
    </location>
</feature>
<dbReference type="InterPro" id="IPR025110">
    <property type="entry name" value="AMP-bd_C"/>
</dbReference>
<name>A0A0K8T5U2_LYGHE</name>
<feature type="region of interest" description="Disordered" evidence="5">
    <location>
        <begin position="543"/>
        <end position="608"/>
    </location>
</feature>
<evidence type="ECO:0000259" key="7">
    <source>
        <dbReference type="Pfam" id="PF00501"/>
    </source>
</evidence>
<dbReference type="InterPro" id="IPR020845">
    <property type="entry name" value="AMP-binding_CS"/>
</dbReference>
<organism evidence="9">
    <name type="scientific">Lygus hesperus</name>
    <name type="common">Western plant bug</name>
    <dbReference type="NCBI Taxonomy" id="30085"/>
    <lineage>
        <taxon>Eukaryota</taxon>
        <taxon>Metazoa</taxon>
        <taxon>Ecdysozoa</taxon>
        <taxon>Arthropoda</taxon>
        <taxon>Hexapoda</taxon>
        <taxon>Insecta</taxon>
        <taxon>Pterygota</taxon>
        <taxon>Neoptera</taxon>
        <taxon>Paraneoptera</taxon>
        <taxon>Hemiptera</taxon>
        <taxon>Heteroptera</taxon>
        <taxon>Panheteroptera</taxon>
        <taxon>Cimicomorpha</taxon>
        <taxon>Miridae</taxon>
        <taxon>Mirini</taxon>
        <taxon>Lygus</taxon>
    </lineage>
</organism>
<dbReference type="Gene3D" id="3.30.300.30">
    <property type="match status" value="1"/>
</dbReference>